<sequence>MDYYDSIVQTGEEVCSGGKGHMVRPVCGVISLSSVSVGGEALHTSVVCRGDGHYCVLSDVTLTHHLQSSVSDDTNLNHMLVTNV</sequence>
<accession>A0A8J2VPJ5</accession>
<reference evidence="1" key="1">
    <citation type="submission" date="2021-09" db="EMBL/GenBank/DDBJ databases">
        <authorList>
            <person name="Martin H S."/>
        </authorList>
    </citation>
    <scope>NUCLEOTIDE SEQUENCE</scope>
</reference>
<evidence type="ECO:0000313" key="2">
    <source>
        <dbReference type="Proteomes" id="UP000789524"/>
    </source>
</evidence>
<evidence type="ECO:0000313" key="1">
    <source>
        <dbReference type="EMBL" id="CAG9559469.1"/>
    </source>
</evidence>
<keyword evidence="2" id="KW-1185">Reference proteome</keyword>
<dbReference type="AlphaFoldDB" id="A0A8J2VPJ5"/>
<dbReference type="EMBL" id="CAKASE010000044">
    <property type="protein sequence ID" value="CAG9559469.1"/>
    <property type="molecule type" value="Genomic_DNA"/>
</dbReference>
<gene>
    <name evidence="1" type="ORF">DCHRY22_LOCUS1336</name>
</gene>
<dbReference type="Proteomes" id="UP000789524">
    <property type="component" value="Unassembled WGS sequence"/>
</dbReference>
<proteinExistence type="predicted"/>
<name>A0A8J2VPJ5_9NEOP</name>
<protein>
    <submittedName>
        <fullName evidence="1">(African queen) hypothetical protein</fullName>
    </submittedName>
</protein>
<organism evidence="1 2">
    <name type="scientific">Danaus chrysippus</name>
    <name type="common">African queen</name>
    <dbReference type="NCBI Taxonomy" id="151541"/>
    <lineage>
        <taxon>Eukaryota</taxon>
        <taxon>Metazoa</taxon>
        <taxon>Ecdysozoa</taxon>
        <taxon>Arthropoda</taxon>
        <taxon>Hexapoda</taxon>
        <taxon>Insecta</taxon>
        <taxon>Pterygota</taxon>
        <taxon>Neoptera</taxon>
        <taxon>Endopterygota</taxon>
        <taxon>Lepidoptera</taxon>
        <taxon>Glossata</taxon>
        <taxon>Ditrysia</taxon>
        <taxon>Papilionoidea</taxon>
        <taxon>Nymphalidae</taxon>
        <taxon>Danainae</taxon>
        <taxon>Danaini</taxon>
        <taxon>Danaina</taxon>
        <taxon>Danaus</taxon>
        <taxon>Anosia</taxon>
    </lineage>
</organism>
<comment type="caution">
    <text evidence="1">The sequence shown here is derived from an EMBL/GenBank/DDBJ whole genome shotgun (WGS) entry which is preliminary data.</text>
</comment>